<evidence type="ECO:0000256" key="14">
    <source>
        <dbReference type="ARBA" id="ARBA00041592"/>
    </source>
</evidence>
<evidence type="ECO:0000313" key="18">
    <source>
        <dbReference type="EMBL" id="MFD2309268.1"/>
    </source>
</evidence>
<evidence type="ECO:0000256" key="1">
    <source>
        <dbReference type="ARBA" id="ARBA00001946"/>
    </source>
</evidence>
<sequence length="135" mass="15085">MGKVIHVAVGVVMREDGKILIARRPDHLHMGGRWEFPGGKVEEDETAQQALGRELLEEVAIEAKKLQPLTEIRHDYPEKTVLLDTWWVTDFEGEAKGSEGQQIAWIDTGELGDHQFPDANAPILEAIQKAKPIPT</sequence>
<dbReference type="NCBIfam" id="TIGR00586">
    <property type="entry name" value="mutt"/>
    <property type="match status" value="1"/>
</dbReference>
<dbReference type="InterPro" id="IPR029119">
    <property type="entry name" value="MutY_C"/>
</dbReference>
<organism evidence="18 19">
    <name type="scientific">Microbulbifer halophilus</name>
    <dbReference type="NCBI Taxonomy" id="453963"/>
    <lineage>
        <taxon>Bacteria</taxon>
        <taxon>Pseudomonadati</taxon>
        <taxon>Pseudomonadota</taxon>
        <taxon>Gammaproteobacteria</taxon>
        <taxon>Cellvibrionales</taxon>
        <taxon>Microbulbiferaceae</taxon>
        <taxon>Microbulbifer</taxon>
    </lineage>
</organism>
<keyword evidence="6" id="KW-0227">DNA damage</keyword>
<dbReference type="InterPro" id="IPR047127">
    <property type="entry name" value="MutT-like"/>
</dbReference>
<comment type="catalytic activity">
    <reaction evidence="10">
        <text>8-oxo-dGTP + H2O = 8-oxo-dGMP + diphosphate + H(+)</text>
        <dbReference type="Rhea" id="RHEA:31575"/>
        <dbReference type="ChEBI" id="CHEBI:15377"/>
        <dbReference type="ChEBI" id="CHEBI:15378"/>
        <dbReference type="ChEBI" id="CHEBI:33019"/>
        <dbReference type="ChEBI" id="CHEBI:63224"/>
        <dbReference type="ChEBI" id="CHEBI:77896"/>
        <dbReference type="EC" id="3.6.1.55"/>
    </reaction>
</comment>
<evidence type="ECO:0000256" key="4">
    <source>
        <dbReference type="ARBA" id="ARBA00022705"/>
    </source>
</evidence>
<evidence type="ECO:0000256" key="3">
    <source>
        <dbReference type="ARBA" id="ARBA00022457"/>
    </source>
</evidence>
<dbReference type="EMBL" id="JBHUJD010000002">
    <property type="protein sequence ID" value="MFD2309268.1"/>
    <property type="molecule type" value="Genomic_DNA"/>
</dbReference>
<dbReference type="Proteomes" id="UP001597425">
    <property type="component" value="Unassembled WGS sequence"/>
</dbReference>
<evidence type="ECO:0000256" key="7">
    <source>
        <dbReference type="ARBA" id="ARBA00022801"/>
    </source>
</evidence>
<evidence type="ECO:0000256" key="2">
    <source>
        <dbReference type="ARBA" id="ARBA00005582"/>
    </source>
</evidence>
<feature type="domain" description="Nudix hydrolase" evidence="17">
    <location>
        <begin position="4"/>
        <end position="131"/>
    </location>
</feature>
<gene>
    <name evidence="18" type="primary">mutT</name>
    <name evidence="18" type="ORF">ACFSKX_02475</name>
</gene>
<accession>A0ABW5E8D5</accession>
<dbReference type="InterPro" id="IPR000086">
    <property type="entry name" value="NUDIX_hydrolase_dom"/>
</dbReference>
<name>A0ABW5E8D5_9GAMM</name>
<keyword evidence="7 18" id="KW-0378">Hydrolase</keyword>
<keyword evidence="9" id="KW-0234">DNA repair</keyword>
<reference evidence="19" key="1">
    <citation type="journal article" date="2019" name="Int. J. Syst. Evol. Microbiol.">
        <title>The Global Catalogue of Microorganisms (GCM) 10K type strain sequencing project: providing services to taxonomists for standard genome sequencing and annotation.</title>
        <authorList>
            <consortium name="The Broad Institute Genomics Platform"/>
            <consortium name="The Broad Institute Genome Sequencing Center for Infectious Disease"/>
            <person name="Wu L."/>
            <person name="Ma J."/>
        </authorList>
    </citation>
    <scope>NUCLEOTIDE SEQUENCE [LARGE SCALE GENOMIC DNA]</scope>
    <source>
        <strain evidence="19">KCTC 12848</strain>
    </source>
</reference>
<dbReference type="InterPro" id="IPR003561">
    <property type="entry name" value="Mutator_MutT"/>
</dbReference>
<dbReference type="InterPro" id="IPR020476">
    <property type="entry name" value="Nudix_hydrolase"/>
</dbReference>
<keyword evidence="8" id="KW-0460">Magnesium</keyword>
<dbReference type="CDD" id="cd03425">
    <property type="entry name" value="NUDIX_MutT_NudA_like"/>
    <property type="match status" value="1"/>
</dbReference>
<keyword evidence="3" id="KW-0515">Mutator protein</keyword>
<evidence type="ECO:0000256" key="12">
    <source>
        <dbReference type="ARBA" id="ARBA00038905"/>
    </source>
</evidence>
<dbReference type="EC" id="3.6.1.55" evidence="12"/>
<dbReference type="SUPFAM" id="SSF55811">
    <property type="entry name" value="Nudix"/>
    <property type="match status" value="1"/>
</dbReference>
<dbReference type="Gene3D" id="3.90.79.10">
    <property type="entry name" value="Nucleoside Triphosphate Pyrophosphohydrolase"/>
    <property type="match status" value="1"/>
</dbReference>
<comment type="similarity">
    <text evidence="2">Belongs to the Nudix hydrolase family.</text>
</comment>
<keyword evidence="5" id="KW-0479">Metal-binding</keyword>
<dbReference type="Pfam" id="PF14815">
    <property type="entry name" value="NUDIX_4"/>
    <property type="match status" value="1"/>
</dbReference>
<dbReference type="PROSITE" id="PS51462">
    <property type="entry name" value="NUDIX"/>
    <property type="match status" value="1"/>
</dbReference>
<evidence type="ECO:0000256" key="16">
    <source>
        <dbReference type="ARBA" id="ARBA00042798"/>
    </source>
</evidence>
<protein>
    <recommendedName>
        <fullName evidence="13">8-oxo-dGTP diphosphatase</fullName>
        <ecNumber evidence="12">3.6.1.55</ecNumber>
    </recommendedName>
    <alternativeName>
        <fullName evidence="16">7,8-dihydro-8-oxoguanine-triphosphatase</fullName>
    </alternativeName>
    <alternativeName>
        <fullName evidence="15">Mutator protein MutT</fullName>
    </alternativeName>
    <alternativeName>
        <fullName evidence="14">dGTP pyrophosphohydrolase</fullName>
    </alternativeName>
</protein>
<comment type="catalytic activity">
    <reaction evidence="11">
        <text>8-oxo-GTP + H2O = 8-oxo-GMP + diphosphate + H(+)</text>
        <dbReference type="Rhea" id="RHEA:67616"/>
        <dbReference type="ChEBI" id="CHEBI:15377"/>
        <dbReference type="ChEBI" id="CHEBI:15378"/>
        <dbReference type="ChEBI" id="CHEBI:33019"/>
        <dbReference type="ChEBI" id="CHEBI:143553"/>
        <dbReference type="ChEBI" id="CHEBI:145694"/>
    </reaction>
</comment>
<proteinExistence type="inferred from homology"/>
<keyword evidence="4" id="KW-0235">DNA replication</keyword>
<evidence type="ECO:0000256" key="15">
    <source>
        <dbReference type="ARBA" id="ARBA00041979"/>
    </source>
</evidence>
<dbReference type="PANTHER" id="PTHR47707">
    <property type="entry name" value="8-OXO-DGTP DIPHOSPHATASE"/>
    <property type="match status" value="1"/>
</dbReference>
<comment type="cofactor">
    <cofactor evidence="1">
        <name>Mg(2+)</name>
        <dbReference type="ChEBI" id="CHEBI:18420"/>
    </cofactor>
</comment>
<evidence type="ECO:0000313" key="19">
    <source>
        <dbReference type="Proteomes" id="UP001597425"/>
    </source>
</evidence>
<evidence type="ECO:0000256" key="10">
    <source>
        <dbReference type="ARBA" id="ARBA00035861"/>
    </source>
</evidence>
<dbReference type="PANTHER" id="PTHR47707:SF1">
    <property type="entry name" value="NUDIX HYDROLASE FAMILY PROTEIN"/>
    <property type="match status" value="1"/>
</dbReference>
<evidence type="ECO:0000259" key="17">
    <source>
        <dbReference type="PROSITE" id="PS51462"/>
    </source>
</evidence>
<keyword evidence="19" id="KW-1185">Reference proteome</keyword>
<dbReference type="GO" id="GO:0035539">
    <property type="term" value="F:8-oxo-7,8-dihydrodeoxyguanosine triphosphate pyrophosphatase activity"/>
    <property type="evidence" value="ECO:0007669"/>
    <property type="project" value="UniProtKB-EC"/>
</dbReference>
<evidence type="ECO:0000256" key="5">
    <source>
        <dbReference type="ARBA" id="ARBA00022723"/>
    </source>
</evidence>
<evidence type="ECO:0000256" key="9">
    <source>
        <dbReference type="ARBA" id="ARBA00023204"/>
    </source>
</evidence>
<dbReference type="InterPro" id="IPR015797">
    <property type="entry name" value="NUDIX_hydrolase-like_dom_sf"/>
</dbReference>
<evidence type="ECO:0000256" key="11">
    <source>
        <dbReference type="ARBA" id="ARBA00036904"/>
    </source>
</evidence>
<evidence type="ECO:0000256" key="6">
    <source>
        <dbReference type="ARBA" id="ARBA00022763"/>
    </source>
</evidence>
<comment type="caution">
    <text evidence="18">The sequence shown here is derived from an EMBL/GenBank/DDBJ whole genome shotgun (WGS) entry which is preliminary data.</text>
</comment>
<dbReference type="RefSeq" id="WP_265720613.1">
    <property type="nucleotide sequence ID" value="NZ_JAPIVK010000004.1"/>
</dbReference>
<dbReference type="PRINTS" id="PR00502">
    <property type="entry name" value="NUDIXFAMILY"/>
</dbReference>
<evidence type="ECO:0000256" key="13">
    <source>
        <dbReference type="ARBA" id="ARBA00040794"/>
    </source>
</evidence>
<evidence type="ECO:0000256" key="8">
    <source>
        <dbReference type="ARBA" id="ARBA00022842"/>
    </source>
</evidence>